<protein>
    <submittedName>
        <fullName evidence="2">Uncharacterized protein</fullName>
    </submittedName>
</protein>
<evidence type="ECO:0000256" key="1">
    <source>
        <dbReference type="SAM" id="MobiDB-lite"/>
    </source>
</evidence>
<accession>A0A0J9QYY8</accession>
<organism evidence="2">
    <name type="scientific">Drosophila simulans</name>
    <name type="common">Fruit fly</name>
    <dbReference type="NCBI Taxonomy" id="7240"/>
    <lineage>
        <taxon>Eukaryota</taxon>
        <taxon>Metazoa</taxon>
        <taxon>Ecdysozoa</taxon>
        <taxon>Arthropoda</taxon>
        <taxon>Hexapoda</taxon>
        <taxon>Insecta</taxon>
        <taxon>Pterygota</taxon>
        <taxon>Neoptera</taxon>
        <taxon>Endopterygota</taxon>
        <taxon>Diptera</taxon>
        <taxon>Brachycera</taxon>
        <taxon>Muscomorpha</taxon>
        <taxon>Ephydroidea</taxon>
        <taxon>Drosophilidae</taxon>
        <taxon>Drosophila</taxon>
        <taxon>Sophophora</taxon>
    </lineage>
</organism>
<evidence type="ECO:0000313" key="2">
    <source>
        <dbReference type="EMBL" id="KMY89153.1"/>
    </source>
</evidence>
<reference evidence="2" key="2">
    <citation type="submission" date="2014-06" db="EMBL/GenBank/DDBJ databases">
        <authorList>
            <person name="Hu T."/>
            <person name="Eisen M.B."/>
            <person name="Thornton K.R."/>
            <person name="Andolfatto P."/>
        </authorList>
    </citation>
    <scope>NUCLEOTIDE SEQUENCE</scope>
    <source>
        <strain evidence="2">W501</strain>
    </source>
</reference>
<feature type="compositionally biased region" description="Basic and acidic residues" evidence="1">
    <location>
        <begin position="103"/>
        <end position="118"/>
    </location>
</feature>
<gene>
    <name evidence="2" type="primary">Dsim\GD27460</name>
    <name evidence="2" type="ORF">Dsimw501_GD27460</name>
</gene>
<dbReference type="Proteomes" id="UP000035880">
    <property type="component" value="Chromosome 2L"/>
</dbReference>
<dbReference type="AlphaFoldDB" id="A0A0J9QYY8"/>
<dbReference type="EMBL" id="CM002910">
    <property type="protein sequence ID" value="KMY89153.1"/>
    <property type="molecule type" value="Genomic_DNA"/>
</dbReference>
<sequence length="168" mass="19053">MSERLWPKTDLPGKGLEIPGRIQAAEFNGKRHAVWLQSAQLILSPLTMQLSIRDRQIKRTANGGSFDPEQDRVHSSPQAMITHAQCVLCLLNRIPQKTHRDQRRSGDKNRNCKMDFRTSGHRDRTYPSALKYSYAAASACYILCAKVAKTRSYLRSIGVKYVPRPGSR</sequence>
<feature type="region of interest" description="Disordered" evidence="1">
    <location>
        <begin position="98"/>
        <end position="118"/>
    </location>
</feature>
<dbReference type="KEGG" id="dsi:Dsimw501_GD27460"/>
<reference evidence="2" key="1">
    <citation type="journal article" date="2013" name="Genome Res.">
        <title>A second-generation assembly of the Drosophila simulans genome provides new insights into patterns of lineage-specific divergence.</title>
        <authorList>
            <person name="Hu T.T."/>
            <person name="Eisen M.B."/>
            <person name="Thornton K.R."/>
            <person name="Andolfatto P."/>
        </authorList>
    </citation>
    <scope>NUCLEOTIDE SEQUENCE [LARGE SCALE GENOMIC DNA]</scope>
    <source>
        <strain evidence="2">W501</strain>
    </source>
</reference>
<proteinExistence type="predicted"/>
<name>A0A0J9QYY8_DROSI</name>
<reference evidence="2" key="3">
    <citation type="submission" date="2015-04" db="EMBL/GenBank/DDBJ databases">
        <authorList>
            <consortium name="FlyBase"/>
        </authorList>
    </citation>
    <scope>NUCLEOTIDE SEQUENCE</scope>
    <source>
        <strain evidence="2">W501</strain>
    </source>
</reference>